<evidence type="ECO:0000256" key="4">
    <source>
        <dbReference type="ARBA" id="ARBA00022622"/>
    </source>
</evidence>
<accession>A0A5S9WM28</accession>
<dbReference type="CDD" id="cd00010">
    <property type="entry name" value="AAI_LTSS"/>
    <property type="match status" value="1"/>
</dbReference>
<dbReference type="OrthoDB" id="659547at2759"/>
<keyword evidence="3" id="KW-1003">Cell membrane</keyword>
<evidence type="ECO:0000256" key="8">
    <source>
        <dbReference type="ARBA" id="ARBA00023180"/>
    </source>
</evidence>
<dbReference type="Gene3D" id="1.10.110.10">
    <property type="entry name" value="Plant lipid-transfer and hydrophobic proteins"/>
    <property type="match status" value="1"/>
</dbReference>
<keyword evidence="9" id="KW-0449">Lipoprotein</keyword>
<evidence type="ECO:0000256" key="9">
    <source>
        <dbReference type="ARBA" id="ARBA00023288"/>
    </source>
</evidence>
<reference evidence="14 17" key="1">
    <citation type="submission" date="2019-12" db="EMBL/GenBank/DDBJ databases">
        <authorList>
            <person name="Jiao W.-B."/>
            <person name="Schneeberger K."/>
        </authorList>
    </citation>
    <scope>NUCLEOTIDE SEQUENCE [LARGE SCALE GENOMIC DNA]</scope>
    <source>
        <strain evidence="16">cv. An-1</strain>
        <strain evidence="17">cv. C24</strain>
    </source>
</reference>
<feature type="transmembrane region" description="Helical" evidence="11">
    <location>
        <begin position="241"/>
        <end position="262"/>
    </location>
</feature>
<evidence type="ECO:0000313" key="15">
    <source>
        <dbReference type="EMBL" id="VYS48100.1"/>
    </source>
</evidence>
<accession>A0A654EH65</accession>
<organism evidence="14 17">
    <name type="scientific">Arabidopsis thaliana</name>
    <name type="common">Mouse-ear cress</name>
    <dbReference type="NCBI Taxonomy" id="3702"/>
    <lineage>
        <taxon>Eukaryota</taxon>
        <taxon>Viridiplantae</taxon>
        <taxon>Streptophyta</taxon>
        <taxon>Embryophyta</taxon>
        <taxon>Tracheophyta</taxon>
        <taxon>Spermatophyta</taxon>
        <taxon>Magnoliopsida</taxon>
        <taxon>eudicotyledons</taxon>
        <taxon>Gunneridae</taxon>
        <taxon>Pentapetalae</taxon>
        <taxon>rosids</taxon>
        <taxon>malvids</taxon>
        <taxon>Brassicales</taxon>
        <taxon>Brassicaceae</taxon>
        <taxon>Camelineae</taxon>
        <taxon>Arabidopsis</taxon>
    </lineage>
</organism>
<dbReference type="Proteomes" id="UP000426265">
    <property type="component" value="Unassembled WGS sequence"/>
</dbReference>
<evidence type="ECO:0000313" key="16">
    <source>
        <dbReference type="Proteomes" id="UP000426265"/>
    </source>
</evidence>
<dbReference type="Proteomes" id="UP000434276">
    <property type="component" value="Unassembled WGS sequence"/>
</dbReference>
<evidence type="ECO:0000313" key="17">
    <source>
        <dbReference type="Proteomes" id="UP000434276"/>
    </source>
</evidence>
<evidence type="ECO:0000256" key="2">
    <source>
        <dbReference type="ARBA" id="ARBA00009748"/>
    </source>
</evidence>
<dbReference type="InterPro" id="IPR043325">
    <property type="entry name" value="LTSS"/>
</dbReference>
<evidence type="ECO:0000259" key="13">
    <source>
        <dbReference type="SMART" id="SM00499"/>
    </source>
</evidence>
<gene>
    <name evidence="15" type="ORF">AN1_LOCUS3584</name>
    <name evidence="14" type="ORF">C24_LOCUS3493</name>
</gene>
<keyword evidence="5 12" id="KW-0732">Signal</keyword>
<feature type="compositionally biased region" description="Low complexity" evidence="10">
    <location>
        <begin position="138"/>
        <end position="237"/>
    </location>
</feature>
<keyword evidence="6 11" id="KW-0472">Membrane</keyword>
<dbReference type="EMBL" id="CACSHJ010000087">
    <property type="protein sequence ID" value="CAA0269075.1"/>
    <property type="molecule type" value="Genomic_DNA"/>
</dbReference>
<dbReference type="GO" id="GO:0098552">
    <property type="term" value="C:side of membrane"/>
    <property type="evidence" value="ECO:0007669"/>
    <property type="project" value="UniProtKB-KW"/>
</dbReference>
<dbReference type="PANTHER" id="PTHR33044">
    <property type="entry name" value="BIFUNCTIONAL INHIBITOR/LIPID-TRANSFER PROTEIN/SEED STORAGE 2S ALBUMIN SUPERFAMILY PROTEIN-RELATED"/>
    <property type="match status" value="1"/>
</dbReference>
<name>A0A5S9WM28_ARATH</name>
<keyword evidence="4" id="KW-0336">GPI-anchor</keyword>
<evidence type="ECO:0000256" key="1">
    <source>
        <dbReference type="ARBA" id="ARBA00004609"/>
    </source>
</evidence>
<evidence type="ECO:0000256" key="6">
    <source>
        <dbReference type="ARBA" id="ARBA00023136"/>
    </source>
</evidence>
<dbReference type="SMART" id="SM00499">
    <property type="entry name" value="AAI"/>
    <property type="match status" value="1"/>
</dbReference>
<feature type="region of interest" description="Disordered" evidence="10">
    <location>
        <begin position="125"/>
        <end position="237"/>
    </location>
</feature>
<evidence type="ECO:0000256" key="12">
    <source>
        <dbReference type="SAM" id="SignalP"/>
    </source>
</evidence>
<dbReference type="AlphaFoldDB" id="A0A5S9WM28"/>
<keyword evidence="8" id="KW-0325">Glycoprotein</keyword>
<comment type="subcellular location">
    <subcellularLocation>
        <location evidence="1">Cell membrane</location>
        <topology evidence="1">Lipid-anchor</topology>
        <topology evidence="1">GPI-anchor</topology>
    </subcellularLocation>
</comment>
<dbReference type="InterPro" id="IPR016140">
    <property type="entry name" value="Bifunc_inhib/LTP/seed_store"/>
</dbReference>
<sequence>MKPSFVLLSIALLLSSSLSDAADFGSPSQPPSMAPTPQPSNSTDCSSVIYSMVDCLSFLTVGSTDPSPTKTCCVGVKTVLNYSPKCLCSALESSREMGFVLDDTKALAMPKICNVPIDPNCDVSTPAASTPVSPPVESPTTSPSSAKSPAITPSSPAVSHSPPPVRHSSPPVSHSSPPVSHSSPPVRQSSPPVSRSSPPVSHSSPVVAASSPVKAVSSSTASSPTAASPSPSPSPSISSSGILSVSKLFIAVVMVSSFLYILA</sequence>
<dbReference type="EMBL" id="CACRSJ010000104">
    <property type="protein sequence ID" value="VYS48100.1"/>
    <property type="molecule type" value="Genomic_DNA"/>
</dbReference>
<feature type="chain" id="PRO_5033498952" description="Bifunctional inhibitor/plant lipid transfer protein/seed storage helical domain-containing protein" evidence="12">
    <location>
        <begin position="22"/>
        <end position="263"/>
    </location>
</feature>
<evidence type="ECO:0000256" key="5">
    <source>
        <dbReference type="ARBA" id="ARBA00022729"/>
    </source>
</evidence>
<protein>
    <recommendedName>
        <fullName evidence="13">Bifunctional inhibitor/plant lipid transfer protein/seed storage helical domain-containing protein</fullName>
    </recommendedName>
</protein>
<keyword evidence="11" id="KW-0812">Transmembrane</keyword>
<dbReference type="GO" id="GO:0005886">
    <property type="term" value="C:plasma membrane"/>
    <property type="evidence" value="ECO:0007669"/>
    <property type="project" value="UniProtKB-SubCell"/>
</dbReference>
<dbReference type="PRINTS" id="PR01217">
    <property type="entry name" value="PRICHEXTENSN"/>
</dbReference>
<comment type="similarity">
    <text evidence="2">Belongs to the plant LTP family.</text>
</comment>
<feature type="domain" description="Bifunctional inhibitor/plant lipid transfer protein/seed storage helical" evidence="13">
    <location>
        <begin position="45"/>
        <end position="121"/>
    </location>
</feature>
<evidence type="ECO:0000256" key="10">
    <source>
        <dbReference type="SAM" id="MobiDB-lite"/>
    </source>
</evidence>
<evidence type="ECO:0000313" key="14">
    <source>
        <dbReference type="EMBL" id="CAA0269075.1"/>
    </source>
</evidence>
<evidence type="ECO:0000256" key="11">
    <source>
        <dbReference type="SAM" id="Phobius"/>
    </source>
</evidence>
<proteinExistence type="inferred from homology"/>
<dbReference type="SUPFAM" id="SSF47699">
    <property type="entry name" value="Bifunctional inhibitor/lipid-transfer protein/seed storage 2S albumin"/>
    <property type="match status" value="1"/>
</dbReference>
<evidence type="ECO:0000256" key="7">
    <source>
        <dbReference type="ARBA" id="ARBA00023157"/>
    </source>
</evidence>
<dbReference type="ExpressionAtlas" id="A0A5S9WM28">
    <property type="expression patterns" value="baseline and differential"/>
</dbReference>
<keyword evidence="11" id="KW-1133">Transmembrane helix</keyword>
<dbReference type="FunFam" id="1.10.110.10:FF:000001">
    <property type="entry name" value="Bifunctional inhibitor/lipid-transfer protein/seed storage 2S albumin superfamily protein"/>
    <property type="match status" value="1"/>
</dbReference>
<feature type="signal peptide" evidence="12">
    <location>
        <begin position="1"/>
        <end position="21"/>
    </location>
</feature>
<dbReference type="Pfam" id="PF14368">
    <property type="entry name" value="LTP_2"/>
    <property type="match status" value="1"/>
</dbReference>
<keyword evidence="7" id="KW-1015">Disulfide bond</keyword>
<evidence type="ECO:0000256" key="3">
    <source>
        <dbReference type="ARBA" id="ARBA00022475"/>
    </source>
</evidence>
<dbReference type="InterPro" id="IPR036312">
    <property type="entry name" value="Bifun_inhib/LTP/seed_sf"/>
</dbReference>